<keyword evidence="3" id="KW-1185">Reference proteome</keyword>
<dbReference type="Proteomes" id="UP001183817">
    <property type="component" value="Unassembled WGS sequence"/>
</dbReference>
<accession>A0ABU2BIV3</accession>
<evidence type="ECO:0000313" key="3">
    <source>
        <dbReference type="Proteomes" id="UP001183817"/>
    </source>
</evidence>
<dbReference type="RefSeq" id="WP_310289991.1">
    <property type="nucleotide sequence ID" value="NZ_BAAAWO010000001.1"/>
</dbReference>
<organism evidence="2 3">
    <name type="scientific">Paeniglutamicibacter sulfureus</name>
    <dbReference type="NCBI Taxonomy" id="43666"/>
    <lineage>
        <taxon>Bacteria</taxon>
        <taxon>Bacillati</taxon>
        <taxon>Actinomycetota</taxon>
        <taxon>Actinomycetes</taxon>
        <taxon>Micrococcales</taxon>
        <taxon>Micrococcaceae</taxon>
        <taxon>Paeniglutamicibacter</taxon>
    </lineage>
</organism>
<feature type="region of interest" description="Disordered" evidence="1">
    <location>
        <begin position="45"/>
        <end position="70"/>
    </location>
</feature>
<proteinExistence type="predicted"/>
<reference evidence="2 3" key="1">
    <citation type="submission" date="2023-07" db="EMBL/GenBank/DDBJ databases">
        <title>Sequencing the genomes of 1000 actinobacteria strains.</title>
        <authorList>
            <person name="Klenk H.-P."/>
        </authorList>
    </citation>
    <scope>NUCLEOTIDE SEQUENCE [LARGE SCALE GENOMIC DNA]</scope>
    <source>
        <strain evidence="2 3">DSM 20167</strain>
    </source>
</reference>
<feature type="compositionally biased region" description="Basic and acidic residues" evidence="1">
    <location>
        <begin position="58"/>
        <end position="70"/>
    </location>
</feature>
<evidence type="ECO:0000313" key="2">
    <source>
        <dbReference type="EMBL" id="MDR7358221.1"/>
    </source>
</evidence>
<comment type="caution">
    <text evidence="2">The sequence shown here is derived from an EMBL/GenBank/DDBJ whole genome shotgun (WGS) entry which is preliminary data.</text>
</comment>
<name>A0ABU2BIV3_9MICC</name>
<feature type="region of interest" description="Disordered" evidence="1">
    <location>
        <begin position="1"/>
        <end position="29"/>
    </location>
</feature>
<dbReference type="EMBL" id="JAVDYI010000001">
    <property type="protein sequence ID" value="MDR7358221.1"/>
    <property type="molecule type" value="Genomic_DNA"/>
</dbReference>
<sequence length="70" mass="6929">MSIQASAPVTGVRQTPAPGGGSNAGVSAAGHSDLRSFATGSANLNSELAGKPASLRSHLADSVERVDIAR</sequence>
<gene>
    <name evidence="2" type="ORF">J2S64_001912</name>
</gene>
<protein>
    <submittedName>
        <fullName evidence="2">Uncharacterized protein</fullName>
    </submittedName>
</protein>
<evidence type="ECO:0000256" key="1">
    <source>
        <dbReference type="SAM" id="MobiDB-lite"/>
    </source>
</evidence>